<dbReference type="EMBL" id="MU826390">
    <property type="protein sequence ID" value="KAJ7376788.1"/>
    <property type="molecule type" value="Genomic_DNA"/>
</dbReference>
<gene>
    <name evidence="2" type="ORF">OS493_032522</name>
</gene>
<dbReference type="InterPro" id="IPR006928">
    <property type="entry name" value="Herpes_teg_USP"/>
</dbReference>
<dbReference type="SUPFAM" id="SSF54001">
    <property type="entry name" value="Cysteine proteinases"/>
    <property type="match status" value="1"/>
</dbReference>
<dbReference type="Pfam" id="PF04843">
    <property type="entry name" value="Herpes_teg_N"/>
    <property type="match status" value="1"/>
</dbReference>
<protein>
    <recommendedName>
        <fullName evidence="1">Peptidase C76 domain-containing protein</fullName>
    </recommendedName>
</protein>
<organism evidence="2 3">
    <name type="scientific">Desmophyllum pertusum</name>
    <dbReference type="NCBI Taxonomy" id="174260"/>
    <lineage>
        <taxon>Eukaryota</taxon>
        <taxon>Metazoa</taxon>
        <taxon>Cnidaria</taxon>
        <taxon>Anthozoa</taxon>
        <taxon>Hexacorallia</taxon>
        <taxon>Scleractinia</taxon>
        <taxon>Caryophylliina</taxon>
        <taxon>Caryophylliidae</taxon>
        <taxon>Desmophyllum</taxon>
    </lineage>
</organism>
<name>A0A9W9Z7R8_9CNID</name>
<dbReference type="OrthoDB" id="7916681at2759"/>
<dbReference type="InterPro" id="IPR012340">
    <property type="entry name" value="NA-bd_OB-fold"/>
</dbReference>
<keyword evidence="3" id="KW-1185">Reference proteome</keyword>
<evidence type="ECO:0000313" key="3">
    <source>
        <dbReference type="Proteomes" id="UP001163046"/>
    </source>
</evidence>
<accession>A0A9W9Z7R8</accession>
<evidence type="ECO:0000313" key="2">
    <source>
        <dbReference type="EMBL" id="KAJ7376788.1"/>
    </source>
</evidence>
<dbReference type="AlphaFoldDB" id="A0A9W9Z7R8"/>
<sequence>MVTSVRGSIHQGHEAFNEHSRGRQCAFMSLSALVFNQSADSVDLWTQTNIDDILHHGDRMYLHALSNEMVPDTDNLSINELPKVATSHNNAEYCLDYSKFYQGRIDRSFCDEGPFCSLQQGLMNAFSNSPNAMFVLDGYMMAGIKESEPFKEVLALAPTFSENVSNVTAAGKVVGIISSSQYLSCIKCNKKIEDDRSDIVACHHCGMKQMKETCDKSYYAQIMFQTEEKENLTITLFDKVIKELISVAGVTDLSGNSFDKLLLDLKNVLITYNKRTKAVSKVNRKVEQEKEVQGQ</sequence>
<feature type="domain" description="Peptidase C76" evidence="1">
    <location>
        <begin position="8"/>
        <end position="135"/>
    </location>
</feature>
<proteinExistence type="predicted"/>
<evidence type="ECO:0000259" key="1">
    <source>
        <dbReference type="Pfam" id="PF04843"/>
    </source>
</evidence>
<dbReference type="InterPro" id="IPR038765">
    <property type="entry name" value="Papain-like_cys_pep_sf"/>
</dbReference>
<dbReference type="Gene3D" id="3.90.70.120">
    <property type="match status" value="1"/>
</dbReference>
<dbReference type="SUPFAM" id="SSF50249">
    <property type="entry name" value="Nucleic acid-binding proteins"/>
    <property type="match status" value="1"/>
</dbReference>
<comment type="caution">
    <text evidence="2">The sequence shown here is derived from an EMBL/GenBank/DDBJ whole genome shotgun (WGS) entry which is preliminary data.</text>
</comment>
<dbReference type="Proteomes" id="UP001163046">
    <property type="component" value="Unassembled WGS sequence"/>
</dbReference>
<reference evidence="2" key="1">
    <citation type="submission" date="2023-01" db="EMBL/GenBank/DDBJ databases">
        <title>Genome assembly of the deep-sea coral Lophelia pertusa.</title>
        <authorList>
            <person name="Herrera S."/>
            <person name="Cordes E."/>
        </authorList>
    </citation>
    <scope>NUCLEOTIDE SEQUENCE</scope>
    <source>
        <strain evidence="2">USNM1676648</strain>
        <tissue evidence="2">Polyp</tissue>
    </source>
</reference>